<evidence type="ECO:0000313" key="14">
    <source>
        <dbReference type="Proteomes" id="UP000694620"/>
    </source>
</evidence>
<keyword evidence="14" id="KW-1185">Reference proteome</keyword>
<reference evidence="13" key="1">
    <citation type="submission" date="2021-06" db="EMBL/GenBank/DDBJ databases">
        <authorList>
            <consortium name="Wellcome Sanger Institute Data Sharing"/>
        </authorList>
    </citation>
    <scope>NUCLEOTIDE SEQUENCE [LARGE SCALE GENOMIC DNA]</scope>
</reference>
<evidence type="ECO:0000256" key="6">
    <source>
        <dbReference type="ARBA" id="ARBA00022968"/>
    </source>
</evidence>
<keyword evidence="11" id="KW-0325">Glycoprotein</keyword>
<dbReference type="Ensembl" id="ENSECRT00000013861.1">
    <property type="protein sequence ID" value="ENSECRP00000013624.1"/>
    <property type="gene ID" value="ENSECRG00000009101.1"/>
</dbReference>
<evidence type="ECO:0000313" key="13">
    <source>
        <dbReference type="Ensembl" id="ENSECRP00000013624.1"/>
    </source>
</evidence>
<keyword evidence="4" id="KW-0808">Transferase</keyword>
<dbReference type="GO" id="GO:0006491">
    <property type="term" value="P:N-glycan processing"/>
    <property type="evidence" value="ECO:0007669"/>
    <property type="project" value="TreeGrafter"/>
</dbReference>
<evidence type="ECO:0000256" key="7">
    <source>
        <dbReference type="ARBA" id="ARBA00022989"/>
    </source>
</evidence>
<evidence type="ECO:0000256" key="5">
    <source>
        <dbReference type="ARBA" id="ARBA00022692"/>
    </source>
</evidence>
<organism evidence="13 14">
    <name type="scientific">Erpetoichthys calabaricus</name>
    <name type="common">Rope fish</name>
    <name type="synonym">Calamoichthys calabaricus</name>
    <dbReference type="NCBI Taxonomy" id="27687"/>
    <lineage>
        <taxon>Eukaryota</taxon>
        <taxon>Metazoa</taxon>
        <taxon>Chordata</taxon>
        <taxon>Craniata</taxon>
        <taxon>Vertebrata</taxon>
        <taxon>Euteleostomi</taxon>
        <taxon>Actinopterygii</taxon>
        <taxon>Polypteriformes</taxon>
        <taxon>Polypteridae</taxon>
        <taxon>Erpetoichthys</taxon>
    </lineage>
</organism>
<evidence type="ECO:0008006" key="15">
    <source>
        <dbReference type="Google" id="ProtNLM"/>
    </source>
</evidence>
<keyword evidence="5" id="KW-0812">Transmembrane</keyword>
<evidence type="ECO:0000256" key="3">
    <source>
        <dbReference type="ARBA" id="ARBA00022676"/>
    </source>
</evidence>
<dbReference type="InterPro" id="IPR012163">
    <property type="entry name" value="Sialyl_trans"/>
</dbReference>
<evidence type="ECO:0000256" key="9">
    <source>
        <dbReference type="ARBA" id="ARBA00023136"/>
    </source>
</evidence>
<dbReference type="PANTHER" id="PTHR11987">
    <property type="entry name" value="ALPHA-2,8-SIALYLTRANSFERASE"/>
    <property type="match status" value="1"/>
</dbReference>
<evidence type="ECO:0000256" key="11">
    <source>
        <dbReference type="ARBA" id="ARBA00023180"/>
    </source>
</evidence>
<proteinExistence type="inferred from homology"/>
<dbReference type="Proteomes" id="UP000694620">
    <property type="component" value="Chromosome 3"/>
</dbReference>
<comment type="subcellular location">
    <subcellularLocation>
        <location evidence="1">Golgi apparatus membrane</location>
        <topology evidence="1">Single-pass type II membrane protein</topology>
    </subcellularLocation>
</comment>
<evidence type="ECO:0000256" key="12">
    <source>
        <dbReference type="PIRSR" id="PIRSR005557-2"/>
    </source>
</evidence>
<keyword evidence="8" id="KW-0333">Golgi apparatus</keyword>
<dbReference type="GO" id="GO:0009311">
    <property type="term" value="P:oligosaccharide metabolic process"/>
    <property type="evidence" value="ECO:0007669"/>
    <property type="project" value="TreeGrafter"/>
</dbReference>
<accession>A0A8C4S802</accession>
<dbReference type="PANTHER" id="PTHR11987:SF29">
    <property type="entry name" value="ALPHA-2,8-SIALYLTRANSFERASE 8F"/>
    <property type="match status" value="1"/>
</dbReference>
<dbReference type="Pfam" id="PF00777">
    <property type="entry name" value="Glyco_transf_29"/>
    <property type="match status" value="1"/>
</dbReference>
<dbReference type="AlphaFoldDB" id="A0A8C4S802"/>
<evidence type="ECO:0000256" key="10">
    <source>
        <dbReference type="ARBA" id="ARBA00023157"/>
    </source>
</evidence>
<evidence type="ECO:0000256" key="2">
    <source>
        <dbReference type="ARBA" id="ARBA00006003"/>
    </source>
</evidence>
<evidence type="ECO:0000256" key="8">
    <source>
        <dbReference type="ARBA" id="ARBA00023034"/>
    </source>
</evidence>
<keyword evidence="10" id="KW-1015">Disulfide bond</keyword>
<keyword evidence="3" id="KW-0328">Glycosyltransferase</keyword>
<dbReference type="InterPro" id="IPR050943">
    <property type="entry name" value="Glycosyltr_29_Sialyltrsf"/>
</dbReference>
<dbReference type="GeneTree" id="ENSGT01030000234535"/>
<dbReference type="GO" id="GO:0003828">
    <property type="term" value="F:alpha-N-acetylneuraminate alpha-2,8-sialyltransferase activity"/>
    <property type="evidence" value="ECO:0007669"/>
    <property type="project" value="TreeGrafter"/>
</dbReference>
<name>A0A8C4S802_ERPCA</name>
<reference evidence="13" key="3">
    <citation type="submission" date="2025-09" db="UniProtKB">
        <authorList>
            <consortium name="Ensembl"/>
        </authorList>
    </citation>
    <scope>IDENTIFICATION</scope>
</reference>
<keyword evidence="6" id="KW-0735">Signal-anchor</keyword>
<dbReference type="Gene3D" id="3.90.1480.20">
    <property type="entry name" value="Glycosyl transferase family 29"/>
    <property type="match status" value="1"/>
</dbReference>
<comment type="similarity">
    <text evidence="2">Belongs to the glycosyltransferase 29 family.</text>
</comment>
<keyword evidence="9" id="KW-0472">Membrane</keyword>
<dbReference type="GO" id="GO:0000139">
    <property type="term" value="C:Golgi membrane"/>
    <property type="evidence" value="ECO:0007669"/>
    <property type="project" value="UniProtKB-SubCell"/>
</dbReference>
<evidence type="ECO:0000256" key="1">
    <source>
        <dbReference type="ARBA" id="ARBA00004323"/>
    </source>
</evidence>
<evidence type="ECO:0000256" key="4">
    <source>
        <dbReference type="ARBA" id="ARBA00022679"/>
    </source>
</evidence>
<dbReference type="PIRSF" id="PIRSF005557">
    <property type="entry name" value="Sialyl_trans"/>
    <property type="match status" value="1"/>
</dbReference>
<feature type="disulfide bond" evidence="12">
    <location>
        <begin position="97"/>
        <end position="239"/>
    </location>
</feature>
<protein>
    <recommendedName>
        <fullName evidence="15">ST8 alpha-N-acetyl-neuraminide alpha-2,8-sialyltransferase 6</fullName>
    </recommendedName>
</protein>
<keyword evidence="7" id="KW-1133">Transmembrane helix</keyword>
<dbReference type="InterPro" id="IPR001675">
    <property type="entry name" value="Glyco_trans_29"/>
</dbReference>
<reference evidence="13" key="2">
    <citation type="submission" date="2025-08" db="UniProtKB">
        <authorList>
            <consortium name="Ensembl"/>
        </authorList>
    </citation>
    <scope>IDENTIFICATION</scope>
</reference>
<sequence>MDNFGPISGVHASFQNVQRTNPFKKTSYSNILSLNFFYFVNQNRRELQSCCNATQDLVLTKEHMKVGETFTYEMENKRTRVVDEALYEMFPETLGHCAVVGNGGILRNSSCGEQIDQADFVFRLNLPPLNYTADAGTKTDLVTANPTILFNLSYARKPFIERMKAYGHAQVLMPAFAYAFCTELSFRVYFTLQDFNLQHVSFFHPGYISKLHKYWRNKRLTPTRLSSGMILVNVAMELCSEVSLYGFWPFPYDLSGQPLIHHYYDNQPATPGMHAMPLEFLNLLQMHRKGILKVNIGKCL</sequence>
<dbReference type="InterPro" id="IPR038578">
    <property type="entry name" value="GT29-like_sf"/>
</dbReference>